<keyword evidence="11 17" id="KW-0472">Membrane</keyword>
<evidence type="ECO:0000256" key="1">
    <source>
        <dbReference type="ARBA" id="ARBA00004141"/>
    </source>
</evidence>
<evidence type="ECO:0000256" key="3">
    <source>
        <dbReference type="ARBA" id="ARBA00010441"/>
    </source>
</evidence>
<dbReference type="EC" id="2.7.8.5" evidence="4 15"/>
<comment type="subcellular location">
    <subcellularLocation>
        <location evidence="1">Membrane</location>
        <topology evidence="1">Multi-pass membrane protein</topology>
    </subcellularLocation>
</comment>
<name>A0A2A5CAD3_9GAMM</name>
<protein>
    <recommendedName>
        <fullName evidence="5 15">CDP-diacylglycerol--glycerol-3-phosphate 3-phosphatidyltransferase</fullName>
        <ecNumber evidence="4 15">2.7.8.5</ecNumber>
    </recommendedName>
</protein>
<evidence type="ECO:0000256" key="11">
    <source>
        <dbReference type="ARBA" id="ARBA00023136"/>
    </source>
</evidence>
<keyword evidence="10" id="KW-0443">Lipid metabolism</keyword>
<dbReference type="Pfam" id="PF01066">
    <property type="entry name" value="CDP-OH_P_transf"/>
    <property type="match status" value="1"/>
</dbReference>
<keyword evidence="7 16" id="KW-0808">Transferase</keyword>
<gene>
    <name evidence="18" type="primary">pgsA</name>
    <name evidence="18" type="ORF">COA71_11405</name>
</gene>
<proteinExistence type="inferred from homology"/>
<evidence type="ECO:0000313" key="19">
    <source>
        <dbReference type="Proteomes" id="UP000228987"/>
    </source>
</evidence>
<dbReference type="InterPro" id="IPR050324">
    <property type="entry name" value="CDP-alcohol_PTase-I"/>
</dbReference>
<evidence type="ECO:0000256" key="15">
    <source>
        <dbReference type="NCBIfam" id="TIGR00560"/>
    </source>
</evidence>
<dbReference type="EMBL" id="NVWI01000009">
    <property type="protein sequence ID" value="PCJ40451.1"/>
    <property type="molecule type" value="Genomic_DNA"/>
</dbReference>
<keyword evidence="9 17" id="KW-1133">Transmembrane helix</keyword>
<evidence type="ECO:0000256" key="12">
    <source>
        <dbReference type="ARBA" id="ARBA00023209"/>
    </source>
</evidence>
<dbReference type="PIRSF" id="PIRSF000847">
    <property type="entry name" value="Phos_ph_gly_syn"/>
    <property type="match status" value="1"/>
</dbReference>
<evidence type="ECO:0000256" key="9">
    <source>
        <dbReference type="ARBA" id="ARBA00022989"/>
    </source>
</evidence>
<evidence type="ECO:0000256" key="17">
    <source>
        <dbReference type="SAM" id="Phobius"/>
    </source>
</evidence>
<evidence type="ECO:0000256" key="8">
    <source>
        <dbReference type="ARBA" id="ARBA00022692"/>
    </source>
</evidence>
<dbReference type="Proteomes" id="UP000228987">
    <property type="component" value="Unassembled WGS sequence"/>
</dbReference>
<dbReference type="AlphaFoldDB" id="A0A2A5CAD3"/>
<comment type="pathway">
    <text evidence="2">Phospholipid metabolism; phosphatidylglycerol biosynthesis; phosphatidylglycerol from CDP-diacylglycerol: step 1/2.</text>
</comment>
<dbReference type="InterPro" id="IPR000462">
    <property type="entry name" value="CDP-OH_P_trans"/>
</dbReference>
<evidence type="ECO:0000256" key="13">
    <source>
        <dbReference type="ARBA" id="ARBA00023264"/>
    </source>
</evidence>
<organism evidence="18 19">
    <name type="scientific">SAR86 cluster bacterium</name>
    <dbReference type="NCBI Taxonomy" id="2030880"/>
    <lineage>
        <taxon>Bacteria</taxon>
        <taxon>Pseudomonadati</taxon>
        <taxon>Pseudomonadota</taxon>
        <taxon>Gammaproteobacteria</taxon>
        <taxon>SAR86 cluster</taxon>
    </lineage>
</organism>
<evidence type="ECO:0000256" key="5">
    <source>
        <dbReference type="ARBA" id="ARBA00014944"/>
    </source>
</evidence>
<evidence type="ECO:0000256" key="7">
    <source>
        <dbReference type="ARBA" id="ARBA00022679"/>
    </source>
</evidence>
<dbReference type="GO" id="GO:0008444">
    <property type="term" value="F:CDP-diacylglycerol-glycerol-3-phosphate 3-phosphatidyltransferase activity"/>
    <property type="evidence" value="ECO:0007669"/>
    <property type="project" value="UniProtKB-UniRule"/>
</dbReference>
<dbReference type="Gene3D" id="1.20.120.1760">
    <property type="match status" value="1"/>
</dbReference>
<evidence type="ECO:0000256" key="14">
    <source>
        <dbReference type="ARBA" id="ARBA00048586"/>
    </source>
</evidence>
<keyword evidence="13" id="KW-1208">Phospholipid metabolism</keyword>
<keyword evidence="6" id="KW-0444">Lipid biosynthesis</keyword>
<evidence type="ECO:0000256" key="2">
    <source>
        <dbReference type="ARBA" id="ARBA00005042"/>
    </source>
</evidence>
<evidence type="ECO:0000313" key="18">
    <source>
        <dbReference type="EMBL" id="PCJ40451.1"/>
    </source>
</evidence>
<sequence length="189" mass="20846">MNIATFFTVLRVLAIPVFITIYYSSIPGSHLIASAIFILACITDWLDGYLARKLNQCSDFGAFLDPVADKLLVTVTLVMLAANYTSPWFVAPAAIMVAREVLISALREWMSSSNQRNVVAVGYIGKLKTTAQMLAIIVLLAADPDSFNVLLIVGYVLIYISAILTLWSMFIYLKSAWPVISQDLKQKSS</sequence>
<dbReference type="PANTHER" id="PTHR14269">
    <property type="entry name" value="CDP-DIACYLGLYCEROL--GLYCEROL-3-PHOSPHATE 3-PHOSPHATIDYLTRANSFERASE-RELATED"/>
    <property type="match status" value="1"/>
</dbReference>
<keyword evidence="8 17" id="KW-0812">Transmembrane</keyword>
<comment type="catalytic activity">
    <reaction evidence="14">
        <text>a CDP-1,2-diacyl-sn-glycerol + sn-glycerol 3-phosphate = a 1,2-diacyl-sn-glycero-3-phospho-(1'-sn-glycero-3'-phosphate) + CMP + H(+)</text>
        <dbReference type="Rhea" id="RHEA:12593"/>
        <dbReference type="ChEBI" id="CHEBI:15378"/>
        <dbReference type="ChEBI" id="CHEBI:57597"/>
        <dbReference type="ChEBI" id="CHEBI:58332"/>
        <dbReference type="ChEBI" id="CHEBI:60110"/>
        <dbReference type="ChEBI" id="CHEBI:60377"/>
        <dbReference type="EC" id="2.7.8.5"/>
    </reaction>
</comment>
<dbReference type="GO" id="GO:0046474">
    <property type="term" value="P:glycerophospholipid biosynthetic process"/>
    <property type="evidence" value="ECO:0007669"/>
    <property type="project" value="TreeGrafter"/>
</dbReference>
<feature type="transmembrane region" description="Helical" evidence="17">
    <location>
        <begin position="147"/>
        <end position="173"/>
    </location>
</feature>
<comment type="similarity">
    <text evidence="3 16">Belongs to the CDP-alcohol phosphatidyltransferase class-I family.</text>
</comment>
<dbReference type="InterPro" id="IPR043130">
    <property type="entry name" value="CDP-OH_PTrfase_TM_dom"/>
</dbReference>
<accession>A0A2A5CAD3</accession>
<dbReference type="PROSITE" id="PS00379">
    <property type="entry name" value="CDP_ALCOHOL_P_TRANSF"/>
    <property type="match status" value="1"/>
</dbReference>
<evidence type="ECO:0000256" key="4">
    <source>
        <dbReference type="ARBA" id="ARBA00013170"/>
    </source>
</evidence>
<evidence type="ECO:0000256" key="16">
    <source>
        <dbReference type="RuleBase" id="RU003750"/>
    </source>
</evidence>
<evidence type="ECO:0000256" key="6">
    <source>
        <dbReference type="ARBA" id="ARBA00022516"/>
    </source>
</evidence>
<reference evidence="19" key="1">
    <citation type="submission" date="2017-08" db="EMBL/GenBank/DDBJ databases">
        <title>A dynamic microbial community with high functional redundancy inhabits the cold, oxic subseafloor aquifer.</title>
        <authorList>
            <person name="Tully B.J."/>
            <person name="Wheat C.G."/>
            <person name="Glazer B.T."/>
            <person name="Huber J.A."/>
        </authorList>
    </citation>
    <scope>NUCLEOTIDE SEQUENCE [LARGE SCALE GENOMIC DNA]</scope>
</reference>
<comment type="caution">
    <text evidence="18">The sequence shown here is derived from an EMBL/GenBank/DDBJ whole genome shotgun (WGS) entry which is preliminary data.</text>
</comment>
<dbReference type="InterPro" id="IPR004570">
    <property type="entry name" value="Phosphatidylglycerol_P_synth"/>
</dbReference>
<keyword evidence="12" id="KW-0594">Phospholipid biosynthesis</keyword>
<dbReference type="GO" id="GO:0005886">
    <property type="term" value="C:plasma membrane"/>
    <property type="evidence" value="ECO:0007669"/>
    <property type="project" value="TreeGrafter"/>
</dbReference>
<dbReference type="PANTHER" id="PTHR14269:SF62">
    <property type="entry name" value="CDP-DIACYLGLYCEROL--GLYCEROL-3-PHOSPHATE 3-PHOSPHATIDYLTRANSFERASE 1, CHLOROPLASTIC"/>
    <property type="match status" value="1"/>
</dbReference>
<feature type="transmembrane region" description="Helical" evidence="17">
    <location>
        <begin position="118"/>
        <end position="141"/>
    </location>
</feature>
<dbReference type="InterPro" id="IPR048254">
    <property type="entry name" value="CDP_ALCOHOL_P_TRANSF_CS"/>
</dbReference>
<evidence type="ECO:0000256" key="10">
    <source>
        <dbReference type="ARBA" id="ARBA00023098"/>
    </source>
</evidence>
<dbReference type="NCBIfam" id="TIGR00560">
    <property type="entry name" value="pgsA"/>
    <property type="match status" value="1"/>
</dbReference>